<dbReference type="EMBL" id="FNIE01000001">
    <property type="protein sequence ID" value="SDM77912.1"/>
    <property type="molecule type" value="Genomic_DNA"/>
</dbReference>
<sequence length="67" mass="7537">MAHDAIEEMTGRLSPENRRWVEQLPNEKKRELVQKWQNEGGATGLGNVGTDVNEADADAVVEKFRKS</sequence>
<evidence type="ECO:0000313" key="2">
    <source>
        <dbReference type="Proteomes" id="UP000199341"/>
    </source>
</evidence>
<organism evidence="1 2">
    <name type="scientific">Actinacidiphila guanduensis</name>
    <dbReference type="NCBI Taxonomy" id="310781"/>
    <lineage>
        <taxon>Bacteria</taxon>
        <taxon>Bacillati</taxon>
        <taxon>Actinomycetota</taxon>
        <taxon>Actinomycetes</taxon>
        <taxon>Kitasatosporales</taxon>
        <taxon>Streptomycetaceae</taxon>
        <taxon>Actinacidiphila</taxon>
    </lineage>
</organism>
<dbReference type="RefSeq" id="WP_143031608.1">
    <property type="nucleotide sequence ID" value="NZ_FNIE01000001.1"/>
</dbReference>
<protein>
    <submittedName>
        <fullName evidence="1">Uncharacterized protein</fullName>
    </submittedName>
</protein>
<proteinExistence type="predicted"/>
<accession>A0A1G9W067</accession>
<dbReference type="OrthoDB" id="4233360at2"/>
<name>A0A1G9W067_9ACTN</name>
<gene>
    <name evidence="1" type="ORF">SAMN05216259_101468</name>
</gene>
<dbReference type="Proteomes" id="UP000199341">
    <property type="component" value="Unassembled WGS sequence"/>
</dbReference>
<evidence type="ECO:0000313" key="1">
    <source>
        <dbReference type="EMBL" id="SDM77912.1"/>
    </source>
</evidence>
<keyword evidence="2" id="KW-1185">Reference proteome</keyword>
<reference evidence="1 2" key="1">
    <citation type="submission" date="2016-10" db="EMBL/GenBank/DDBJ databases">
        <authorList>
            <person name="de Groot N.N."/>
        </authorList>
    </citation>
    <scope>NUCLEOTIDE SEQUENCE [LARGE SCALE GENOMIC DNA]</scope>
    <source>
        <strain evidence="1 2">CGMCC 4.2022</strain>
    </source>
</reference>
<dbReference type="AlphaFoldDB" id="A0A1G9W067"/>